<dbReference type="RefSeq" id="WP_305994820.1">
    <property type="nucleotide sequence ID" value="NZ_JAVALS010000001.1"/>
</dbReference>
<dbReference type="InterPro" id="IPR006059">
    <property type="entry name" value="SBP"/>
</dbReference>
<protein>
    <submittedName>
        <fullName evidence="5">Extracellular solute-binding protein</fullName>
    </submittedName>
</protein>
<dbReference type="SUPFAM" id="SSF53850">
    <property type="entry name" value="Periplasmic binding protein-like II"/>
    <property type="match status" value="1"/>
</dbReference>
<feature type="signal peptide" evidence="4">
    <location>
        <begin position="1"/>
        <end position="22"/>
    </location>
</feature>
<sequence>MKISRLAAAVLASAALGLTACAPPTAGGGSASTKDETGGTLRVWLFSEVNQDPKSAVVNDAIKDFEAAHSGAKVDVQYIPTDSRAERFKAAFNDPSSAPDVAEFGNTDLANYVAAGGLADVSDVVKGWDEGKDLDPKILKTTEIDGKNYGVPWFVGVRALYYRTDLLQAAGLKAPTTLQEVETTARALRAKNPGTLGIAVGGKSQFSAMPYLWAYGGGIADQQNGKFASQLSSEKSKAGITAYTNLLNDDICPPQTCAEFGGNATVQQFIAGKADMAIGGDFNYKAVAAAPAVKGKFAVIPVPGTTAGSIAPAFAGGNNLGVFKSSTHRTLADDFVKLLAGKKYQQKMFQAMGNLPTFADVQKQVAGDNAYLKPFVDTIAAGTDFVPVTEQWATIDAQGIFTGMYQKVASGKSTVDQAAADATTAMDKVFGSGK</sequence>
<name>A0ABT9IJK3_9MICC</name>
<dbReference type="PANTHER" id="PTHR30061:SF50">
    <property type="entry name" value="MALTOSE_MALTODEXTRIN-BINDING PERIPLASMIC PROTEIN"/>
    <property type="match status" value="1"/>
</dbReference>
<evidence type="ECO:0000256" key="1">
    <source>
        <dbReference type="ARBA" id="ARBA00008520"/>
    </source>
</evidence>
<evidence type="ECO:0000256" key="3">
    <source>
        <dbReference type="ARBA" id="ARBA00022729"/>
    </source>
</evidence>
<dbReference type="Gene3D" id="3.40.190.10">
    <property type="entry name" value="Periplasmic binding protein-like II"/>
    <property type="match status" value="2"/>
</dbReference>
<dbReference type="PANTHER" id="PTHR30061">
    <property type="entry name" value="MALTOSE-BINDING PERIPLASMIC PROTEIN"/>
    <property type="match status" value="1"/>
</dbReference>
<keyword evidence="6" id="KW-1185">Reference proteome</keyword>
<evidence type="ECO:0000313" key="6">
    <source>
        <dbReference type="Proteomes" id="UP001232725"/>
    </source>
</evidence>
<feature type="chain" id="PRO_5045684311" evidence="4">
    <location>
        <begin position="23"/>
        <end position="434"/>
    </location>
</feature>
<dbReference type="Proteomes" id="UP001232725">
    <property type="component" value="Unassembled WGS sequence"/>
</dbReference>
<comment type="similarity">
    <text evidence="1">Belongs to the bacterial solute-binding protein 1 family.</text>
</comment>
<evidence type="ECO:0000256" key="2">
    <source>
        <dbReference type="ARBA" id="ARBA00022448"/>
    </source>
</evidence>
<dbReference type="EMBL" id="JAVALS010000001">
    <property type="protein sequence ID" value="MDP5225779.1"/>
    <property type="molecule type" value="Genomic_DNA"/>
</dbReference>
<organism evidence="5 6">
    <name type="scientific">Arthrobacter horti</name>
    <dbReference type="NCBI Taxonomy" id="3068273"/>
    <lineage>
        <taxon>Bacteria</taxon>
        <taxon>Bacillati</taxon>
        <taxon>Actinomycetota</taxon>
        <taxon>Actinomycetes</taxon>
        <taxon>Micrococcales</taxon>
        <taxon>Micrococcaceae</taxon>
        <taxon>Arthrobacter</taxon>
    </lineage>
</organism>
<dbReference type="Pfam" id="PF01547">
    <property type="entry name" value="SBP_bac_1"/>
    <property type="match status" value="1"/>
</dbReference>
<comment type="caution">
    <text evidence="5">The sequence shown here is derived from an EMBL/GenBank/DDBJ whole genome shotgun (WGS) entry which is preliminary data.</text>
</comment>
<reference evidence="5 6" key="1">
    <citation type="submission" date="2023-08" db="EMBL/GenBank/DDBJ databases">
        <title>Arthrobacter horti sp. nov., isolated from forest soil.</title>
        <authorList>
            <person name="Park M."/>
        </authorList>
    </citation>
    <scope>NUCLEOTIDE SEQUENCE [LARGE SCALE GENOMIC DNA]</scope>
    <source>
        <strain evidence="5 6">YJM1</strain>
    </source>
</reference>
<keyword evidence="3 4" id="KW-0732">Signal</keyword>
<proteinExistence type="inferred from homology"/>
<evidence type="ECO:0000256" key="4">
    <source>
        <dbReference type="SAM" id="SignalP"/>
    </source>
</evidence>
<keyword evidence="2" id="KW-0813">Transport</keyword>
<evidence type="ECO:0000313" key="5">
    <source>
        <dbReference type="EMBL" id="MDP5225779.1"/>
    </source>
</evidence>
<gene>
    <name evidence="5" type="ORF">Q9R02_01240</name>
</gene>
<dbReference type="PROSITE" id="PS51257">
    <property type="entry name" value="PROKAR_LIPOPROTEIN"/>
    <property type="match status" value="1"/>
</dbReference>
<accession>A0ABT9IJK3</accession>